<dbReference type="Proteomes" id="UP000186819">
    <property type="component" value="Unassembled WGS sequence"/>
</dbReference>
<organism evidence="1 2">
    <name type="scientific">Aromatoleum tolulyticum</name>
    <dbReference type="NCBI Taxonomy" id="34027"/>
    <lineage>
        <taxon>Bacteria</taxon>
        <taxon>Pseudomonadati</taxon>
        <taxon>Pseudomonadota</taxon>
        <taxon>Betaproteobacteria</taxon>
        <taxon>Rhodocyclales</taxon>
        <taxon>Rhodocyclaceae</taxon>
        <taxon>Aromatoleum</taxon>
    </lineage>
</organism>
<dbReference type="RefSeq" id="WP_170879159.1">
    <property type="nucleotide sequence ID" value="NZ_FTMD01000023.1"/>
</dbReference>
<reference evidence="2" key="1">
    <citation type="submission" date="2017-01" db="EMBL/GenBank/DDBJ databases">
        <authorList>
            <person name="Varghese N."/>
            <person name="Submissions S."/>
        </authorList>
    </citation>
    <scope>NUCLEOTIDE SEQUENCE [LARGE SCALE GENOMIC DNA]</scope>
    <source>
        <strain evidence="2">ATCC 51758</strain>
    </source>
</reference>
<gene>
    <name evidence="1" type="ORF">SAMN05421829_12344</name>
</gene>
<keyword evidence="2" id="KW-1185">Reference proteome</keyword>
<dbReference type="EMBL" id="FTMD01000023">
    <property type="protein sequence ID" value="SIR61380.1"/>
    <property type="molecule type" value="Genomic_DNA"/>
</dbReference>
<sequence length="53" mass="5683">MEQWINRLLMGCGGASGLMLGTGHVVEATTLAAATISAVWFMRMQARSAAEER</sequence>
<evidence type="ECO:0000313" key="2">
    <source>
        <dbReference type="Proteomes" id="UP000186819"/>
    </source>
</evidence>
<name>A0A1N7CCS5_9RHOO</name>
<proteinExistence type="predicted"/>
<protein>
    <submittedName>
        <fullName evidence="1">Uncharacterized protein</fullName>
    </submittedName>
</protein>
<evidence type="ECO:0000313" key="1">
    <source>
        <dbReference type="EMBL" id="SIR61380.1"/>
    </source>
</evidence>
<dbReference type="STRING" id="34027.SAMN05421829_12344"/>
<accession>A0A1N7CCS5</accession>
<dbReference type="AlphaFoldDB" id="A0A1N7CCS5"/>